<keyword evidence="1" id="KW-0472">Membrane</keyword>
<protein>
    <submittedName>
        <fullName evidence="2">Uncharacterized protein</fullName>
    </submittedName>
</protein>
<dbReference type="AlphaFoldDB" id="A0A174YU86"/>
<dbReference type="EMBL" id="CZBU01000001">
    <property type="protein sequence ID" value="CUQ75321.1"/>
    <property type="molecule type" value="Genomic_DNA"/>
</dbReference>
<sequence>MKFKITKDWVKSFFVIIMLLVITLEPTVDLVGRIIKTRRVVEKQGL</sequence>
<dbReference type="Proteomes" id="UP000095621">
    <property type="component" value="Unassembled WGS sequence"/>
</dbReference>
<keyword evidence="1" id="KW-0812">Transmembrane</keyword>
<evidence type="ECO:0000313" key="2">
    <source>
        <dbReference type="EMBL" id="CUQ75321.1"/>
    </source>
</evidence>
<keyword evidence="1" id="KW-1133">Transmembrane helix</keyword>
<proteinExistence type="predicted"/>
<feature type="transmembrane region" description="Helical" evidence="1">
    <location>
        <begin position="12"/>
        <end position="31"/>
    </location>
</feature>
<organism evidence="2 3">
    <name type="scientific">Lachnospira eligens</name>
    <dbReference type="NCBI Taxonomy" id="39485"/>
    <lineage>
        <taxon>Bacteria</taxon>
        <taxon>Bacillati</taxon>
        <taxon>Bacillota</taxon>
        <taxon>Clostridia</taxon>
        <taxon>Lachnospirales</taxon>
        <taxon>Lachnospiraceae</taxon>
        <taxon>Lachnospira</taxon>
    </lineage>
</organism>
<reference evidence="2 3" key="1">
    <citation type="submission" date="2015-09" db="EMBL/GenBank/DDBJ databases">
        <authorList>
            <consortium name="Pathogen Informatics"/>
        </authorList>
    </citation>
    <scope>NUCLEOTIDE SEQUENCE [LARGE SCALE GENOMIC DNA]</scope>
    <source>
        <strain evidence="2 3">2789STDY5834875</strain>
    </source>
</reference>
<evidence type="ECO:0000256" key="1">
    <source>
        <dbReference type="SAM" id="Phobius"/>
    </source>
</evidence>
<name>A0A174YU86_9FIRM</name>
<evidence type="ECO:0000313" key="3">
    <source>
        <dbReference type="Proteomes" id="UP000095621"/>
    </source>
</evidence>
<accession>A0A174YU86</accession>
<gene>
    <name evidence="2" type="ORF">ERS852490_00444</name>
</gene>